<name>A0A814MI38_9BILA</name>
<accession>A0A814MI38</accession>
<feature type="non-terminal residue" evidence="1">
    <location>
        <position position="1"/>
    </location>
</feature>
<gene>
    <name evidence="1" type="ORF">OXX778_LOCUS20150</name>
</gene>
<proteinExistence type="predicted"/>
<protein>
    <submittedName>
        <fullName evidence="1">Uncharacterized protein</fullName>
    </submittedName>
</protein>
<reference evidence="1" key="1">
    <citation type="submission" date="2021-02" db="EMBL/GenBank/DDBJ databases">
        <authorList>
            <person name="Nowell W R."/>
        </authorList>
    </citation>
    <scope>NUCLEOTIDE SEQUENCE</scope>
    <source>
        <strain evidence="1">Ploen Becks lab</strain>
    </source>
</reference>
<evidence type="ECO:0000313" key="2">
    <source>
        <dbReference type="Proteomes" id="UP000663879"/>
    </source>
</evidence>
<comment type="caution">
    <text evidence="1">The sequence shown here is derived from an EMBL/GenBank/DDBJ whole genome shotgun (WGS) entry which is preliminary data.</text>
</comment>
<dbReference type="AlphaFoldDB" id="A0A814MI38"/>
<keyword evidence="2" id="KW-1185">Reference proteome</keyword>
<sequence length="26" mass="2956">RPLQFLDQIINSLSLLNPNSNTVFPD</sequence>
<dbReference type="EMBL" id="CAJNOC010006527">
    <property type="protein sequence ID" value="CAF1080065.1"/>
    <property type="molecule type" value="Genomic_DNA"/>
</dbReference>
<organism evidence="1 2">
    <name type="scientific">Brachionus calyciflorus</name>
    <dbReference type="NCBI Taxonomy" id="104777"/>
    <lineage>
        <taxon>Eukaryota</taxon>
        <taxon>Metazoa</taxon>
        <taxon>Spiralia</taxon>
        <taxon>Gnathifera</taxon>
        <taxon>Rotifera</taxon>
        <taxon>Eurotatoria</taxon>
        <taxon>Monogononta</taxon>
        <taxon>Pseudotrocha</taxon>
        <taxon>Ploima</taxon>
        <taxon>Brachionidae</taxon>
        <taxon>Brachionus</taxon>
    </lineage>
</organism>
<dbReference type="Proteomes" id="UP000663879">
    <property type="component" value="Unassembled WGS sequence"/>
</dbReference>
<evidence type="ECO:0000313" key="1">
    <source>
        <dbReference type="EMBL" id="CAF1080065.1"/>
    </source>
</evidence>